<dbReference type="SUPFAM" id="SSF52172">
    <property type="entry name" value="CheY-like"/>
    <property type="match status" value="1"/>
</dbReference>
<comment type="caution">
    <text evidence="3">The sequence shown here is derived from an EMBL/GenBank/DDBJ whole genome shotgun (WGS) entry which is preliminary data.</text>
</comment>
<dbReference type="PROSITE" id="PS50110">
    <property type="entry name" value="RESPONSE_REGULATORY"/>
    <property type="match status" value="1"/>
</dbReference>
<keyword evidence="1" id="KW-0597">Phosphoprotein</keyword>
<accession>K1LGT3</accession>
<sequence length="136" mass="15628">MEMNSLPAIFLIDEEEIVNMINKTVIRRAGYKGEIKDFQSGQEAFDFIQKVVTQNGPPPQPYLILLDLNMPGFSGWDFLNKFLSLKQEFRKQFKISILTSSVNPEDITKSSQFTDVVQFSFKPLTKDSFLKILDVL</sequence>
<dbReference type="SMART" id="SM00448">
    <property type="entry name" value="REC"/>
    <property type="match status" value="1"/>
</dbReference>
<dbReference type="Gene3D" id="3.40.50.2300">
    <property type="match status" value="1"/>
</dbReference>
<dbReference type="Pfam" id="PF00072">
    <property type="entry name" value="Response_reg"/>
    <property type="match status" value="1"/>
</dbReference>
<organism evidence="3 4">
    <name type="scientific">Cecembia lonarensis (strain CCUG 58316 / KCTC 22772 / LW9)</name>
    <dbReference type="NCBI Taxonomy" id="1225176"/>
    <lineage>
        <taxon>Bacteria</taxon>
        <taxon>Pseudomonadati</taxon>
        <taxon>Bacteroidota</taxon>
        <taxon>Cytophagia</taxon>
        <taxon>Cytophagales</taxon>
        <taxon>Cyclobacteriaceae</taxon>
        <taxon>Cecembia</taxon>
    </lineage>
</organism>
<dbReference type="InterPro" id="IPR001789">
    <property type="entry name" value="Sig_transdc_resp-reg_receiver"/>
</dbReference>
<dbReference type="InterPro" id="IPR011006">
    <property type="entry name" value="CheY-like_superfamily"/>
</dbReference>
<dbReference type="InterPro" id="IPR052893">
    <property type="entry name" value="TCS_response_regulator"/>
</dbReference>
<dbReference type="PANTHER" id="PTHR44520:SF2">
    <property type="entry name" value="RESPONSE REGULATOR RCP1"/>
    <property type="match status" value="1"/>
</dbReference>
<proteinExistence type="predicted"/>
<evidence type="ECO:0000313" key="3">
    <source>
        <dbReference type="EMBL" id="EKB49518.1"/>
    </source>
</evidence>
<dbReference type="AlphaFoldDB" id="K1LGT3"/>
<dbReference type="EMBL" id="AMGM01000023">
    <property type="protein sequence ID" value="EKB49518.1"/>
    <property type="molecule type" value="Genomic_DNA"/>
</dbReference>
<feature type="domain" description="Response regulatory" evidence="2">
    <location>
        <begin position="8"/>
        <end position="136"/>
    </location>
</feature>
<evidence type="ECO:0000259" key="2">
    <source>
        <dbReference type="PROSITE" id="PS50110"/>
    </source>
</evidence>
<gene>
    <name evidence="3" type="ORF">B879_01814</name>
</gene>
<feature type="modified residue" description="4-aspartylphosphate" evidence="1">
    <location>
        <position position="67"/>
    </location>
</feature>
<dbReference type="RefSeq" id="WP_009184844.1">
    <property type="nucleotide sequence ID" value="NZ_AMGM01000023.1"/>
</dbReference>
<keyword evidence="4" id="KW-1185">Reference proteome</keyword>
<dbReference type="OrthoDB" id="1524091at2"/>
<reference evidence="3 4" key="1">
    <citation type="journal article" date="2012" name="J. Bacteriol.">
        <title>Draft Genome Sequence of Cecembia lonarensis Strain LW9T, Isolated from Lonar Lake, a Haloalkaline Lake in India.</title>
        <authorList>
            <person name="Shivaji S."/>
            <person name="Ara S."/>
            <person name="Singh A."/>
            <person name="Pinnaka A.K."/>
        </authorList>
    </citation>
    <scope>NUCLEOTIDE SEQUENCE [LARGE SCALE GENOMIC DNA]</scope>
    <source>
        <strain evidence="3 4">LW9</strain>
    </source>
</reference>
<protein>
    <recommendedName>
        <fullName evidence="2">Response regulatory domain-containing protein</fullName>
    </recommendedName>
</protein>
<name>K1LGT3_CECL9</name>
<evidence type="ECO:0000256" key="1">
    <source>
        <dbReference type="PROSITE-ProRule" id="PRU00169"/>
    </source>
</evidence>
<dbReference type="GO" id="GO:0000160">
    <property type="term" value="P:phosphorelay signal transduction system"/>
    <property type="evidence" value="ECO:0007669"/>
    <property type="project" value="InterPro"/>
</dbReference>
<dbReference type="PANTHER" id="PTHR44520">
    <property type="entry name" value="RESPONSE REGULATOR RCP1-RELATED"/>
    <property type="match status" value="1"/>
</dbReference>
<dbReference type="Proteomes" id="UP000004478">
    <property type="component" value="Unassembled WGS sequence"/>
</dbReference>
<evidence type="ECO:0000313" key="4">
    <source>
        <dbReference type="Proteomes" id="UP000004478"/>
    </source>
</evidence>